<accession>A0A8J3D4T3</accession>
<comment type="caution">
    <text evidence="1">The sequence shown here is derived from an EMBL/GenBank/DDBJ whole genome shotgun (WGS) entry which is preliminary data.</text>
</comment>
<reference evidence="1" key="1">
    <citation type="journal article" date="2014" name="Int. J. Syst. Evol. Microbiol.">
        <title>Complete genome sequence of Corynebacterium casei LMG S-19264T (=DSM 44701T), isolated from a smear-ripened cheese.</title>
        <authorList>
            <consortium name="US DOE Joint Genome Institute (JGI-PGF)"/>
            <person name="Walter F."/>
            <person name="Albersmeier A."/>
            <person name="Kalinowski J."/>
            <person name="Ruckert C."/>
        </authorList>
    </citation>
    <scope>NUCLEOTIDE SEQUENCE</scope>
    <source>
        <strain evidence="1">KCTC 23224</strain>
    </source>
</reference>
<dbReference type="Proteomes" id="UP000642809">
    <property type="component" value="Unassembled WGS sequence"/>
</dbReference>
<organism evidence="1 2">
    <name type="scientific">Mongoliitalea lutea</name>
    <dbReference type="NCBI Taxonomy" id="849756"/>
    <lineage>
        <taxon>Bacteria</taxon>
        <taxon>Pseudomonadati</taxon>
        <taxon>Bacteroidota</taxon>
        <taxon>Cytophagia</taxon>
        <taxon>Cytophagales</taxon>
        <taxon>Cyclobacteriaceae</taxon>
        <taxon>Mongoliitalea</taxon>
    </lineage>
</organism>
<gene>
    <name evidence="1" type="ORF">GCM10008106_34180</name>
</gene>
<evidence type="ECO:0000313" key="1">
    <source>
        <dbReference type="EMBL" id="GHB50605.1"/>
    </source>
</evidence>
<protein>
    <submittedName>
        <fullName evidence="1">Uncharacterized protein</fullName>
    </submittedName>
</protein>
<dbReference type="EMBL" id="BMYF01000026">
    <property type="protein sequence ID" value="GHB50605.1"/>
    <property type="molecule type" value="Genomic_DNA"/>
</dbReference>
<reference evidence="1" key="2">
    <citation type="submission" date="2020-09" db="EMBL/GenBank/DDBJ databases">
        <authorList>
            <person name="Sun Q."/>
            <person name="Kim S."/>
        </authorList>
    </citation>
    <scope>NUCLEOTIDE SEQUENCE</scope>
    <source>
        <strain evidence="1">KCTC 23224</strain>
    </source>
</reference>
<evidence type="ECO:0000313" key="2">
    <source>
        <dbReference type="Proteomes" id="UP000642809"/>
    </source>
</evidence>
<sequence>MITKKTNQTYKIMSVKISEKTIVSTLEKLEKLKLDEKLHAELSWCWNSFQADQNPVGVIEKSKQALALFKEKREQNAKAVAKKLIDDLEKVAAL</sequence>
<name>A0A8J3D4T3_9BACT</name>
<dbReference type="AlphaFoldDB" id="A0A8J3D4T3"/>
<proteinExistence type="predicted"/>
<keyword evidence="2" id="KW-1185">Reference proteome</keyword>